<comment type="function">
    <text evidence="1">Broad specificity carboxypetidase that releases amino acids sequentially from the C-terminus, including neutral, aromatic, polar and basic residues.</text>
</comment>
<dbReference type="EC" id="3.4.17.19" evidence="1"/>
<dbReference type="GO" id="GO:0006508">
    <property type="term" value="P:proteolysis"/>
    <property type="evidence" value="ECO:0007669"/>
    <property type="project" value="UniProtKB-UniRule"/>
</dbReference>
<feature type="binding site" evidence="2">
    <location>
        <position position="296"/>
    </location>
    <ligand>
        <name>Zn(2+)</name>
        <dbReference type="ChEBI" id="CHEBI:29105"/>
        <note>catalytic</note>
    </ligand>
</feature>
<dbReference type="STRING" id="1122214.Mame_01609"/>
<feature type="active site" description="Proton donor/acceptor" evidence="3">
    <location>
        <position position="258"/>
    </location>
</feature>
<reference evidence="4 5" key="1">
    <citation type="submission" date="2017-03" db="EMBL/GenBank/DDBJ databases">
        <title>Foreign affairs: Plasmid Transfer between Roseobacters and Rhizobia.</title>
        <authorList>
            <person name="Bartling P."/>
            <person name="Bunk B."/>
            <person name="Overmann J."/>
            <person name="Brinkmann H."/>
            <person name="Petersen J."/>
        </authorList>
    </citation>
    <scope>NUCLEOTIDE SEQUENCE [LARGE SCALE GENOMIC DNA]</scope>
    <source>
        <strain evidence="4 5">MACL11</strain>
    </source>
</reference>
<comment type="cofactor">
    <cofactor evidence="2">
        <name>Zn(2+)</name>
        <dbReference type="ChEBI" id="CHEBI:29105"/>
    </cofactor>
    <text evidence="2">Binds 1 zinc ion per subunit.</text>
</comment>
<evidence type="ECO:0000313" key="5">
    <source>
        <dbReference type="Proteomes" id="UP000191135"/>
    </source>
</evidence>
<dbReference type="InterPro" id="IPR001333">
    <property type="entry name" value="Peptidase_M32_Taq"/>
</dbReference>
<keyword evidence="1 4" id="KW-0482">Metalloprotease</keyword>
<dbReference type="PROSITE" id="PS52034">
    <property type="entry name" value="PEPTIDASE_M32"/>
    <property type="match status" value="1"/>
</dbReference>
<evidence type="ECO:0000256" key="2">
    <source>
        <dbReference type="PIRSR" id="PIRSR006615-1"/>
    </source>
</evidence>
<organism evidence="4 5">
    <name type="scientific">Martelella mediterranea DSM 17316</name>
    <dbReference type="NCBI Taxonomy" id="1122214"/>
    <lineage>
        <taxon>Bacteria</taxon>
        <taxon>Pseudomonadati</taxon>
        <taxon>Pseudomonadota</taxon>
        <taxon>Alphaproteobacteria</taxon>
        <taxon>Hyphomicrobiales</taxon>
        <taxon>Aurantimonadaceae</taxon>
        <taxon>Martelella</taxon>
    </lineage>
</organism>
<keyword evidence="1 4" id="KW-0645">Protease</keyword>
<sequence length="502" mass="55492">MSMSFSERVARLNDILCTVNVLRWDARVVMPAGGALSRGHQIATLQGLARDMLVDPAMADAAEEARLSARDDTARAAAEAVLHARAWHLKIPETLLRQQAETSVIAGQAWAKARAEGDFATFRPYLEEVVALARKMAEAIGHDGHPYDPMVQIYEPGETAASLSALFETLRAGIKPILDKALSRPAPRSDFLYRDYPVEAQKALCAELAALLGLDMERSRLDTAVHPFEISFTRQDVRITSRWDRNYLPMSVFGTMHETGHALYEQGVDKALTRTAHTTDLIGLYAVGGSSFGMHESQSRLFENHIGRSPAFWSHHFGKLRDHFPEQLSDVSEQEFVAAINRVEPGLIRVEADELTYDLHIMLRVRIEMALMDGSLAVDDVPQAWNAAMRDDLGIDVPNDGLGCLQDIHWSSGYIGSFPTYTIGNITAAQLMARFDTIHPDLRGAADAGDLKPLREALAEAVWRHGRSKDRHELLAAIGADANDCEPYIAYLRGKFGLTCHG</sequence>
<proteinExistence type="inferred from homology"/>
<gene>
    <name evidence="4" type="primary">ypwA</name>
    <name evidence="4" type="ORF">Mame_01609</name>
</gene>
<dbReference type="CDD" id="cd06460">
    <property type="entry name" value="M32_Taq"/>
    <property type="match status" value="1"/>
</dbReference>
<keyword evidence="2" id="KW-0862">Zinc</keyword>
<evidence type="ECO:0000256" key="3">
    <source>
        <dbReference type="PIRSR" id="PIRSR006615-2"/>
    </source>
</evidence>
<dbReference type="PANTHER" id="PTHR34217:SF1">
    <property type="entry name" value="CARBOXYPEPTIDASE 1"/>
    <property type="match status" value="1"/>
</dbReference>
<keyword evidence="5" id="KW-1185">Reference proteome</keyword>
<feature type="binding site" evidence="2">
    <location>
        <position position="257"/>
    </location>
    <ligand>
        <name>Zn(2+)</name>
        <dbReference type="ChEBI" id="CHEBI:29105"/>
        <note>catalytic</note>
    </ligand>
</feature>
<keyword evidence="1" id="KW-0121">Carboxypeptidase</keyword>
<dbReference type="AlphaFoldDB" id="A0A1U9YZW9"/>
<dbReference type="GO" id="GO:0004181">
    <property type="term" value="F:metallocarboxypeptidase activity"/>
    <property type="evidence" value="ECO:0007669"/>
    <property type="project" value="UniProtKB-UniRule"/>
</dbReference>
<dbReference type="Pfam" id="PF02074">
    <property type="entry name" value="Peptidase_M32"/>
    <property type="match status" value="1"/>
</dbReference>
<evidence type="ECO:0000256" key="1">
    <source>
        <dbReference type="PIRNR" id="PIRNR006615"/>
    </source>
</evidence>
<dbReference type="PRINTS" id="PR00998">
    <property type="entry name" value="CRBOXYPTASET"/>
</dbReference>
<dbReference type="GO" id="GO:0046872">
    <property type="term" value="F:metal ion binding"/>
    <property type="evidence" value="ECO:0007669"/>
    <property type="project" value="UniProtKB-KW"/>
</dbReference>
<dbReference type="PANTHER" id="PTHR34217">
    <property type="entry name" value="METAL-DEPENDENT CARBOXYPEPTIDASE"/>
    <property type="match status" value="1"/>
</dbReference>
<dbReference type="eggNOG" id="COG2317">
    <property type="taxonomic scope" value="Bacteria"/>
</dbReference>
<name>A0A1U9YZW9_9HYPH</name>
<dbReference type="SUPFAM" id="SSF55486">
    <property type="entry name" value="Metalloproteases ('zincins'), catalytic domain"/>
    <property type="match status" value="1"/>
</dbReference>
<feature type="binding site" evidence="2">
    <location>
        <position position="261"/>
    </location>
    <ligand>
        <name>Zn(2+)</name>
        <dbReference type="ChEBI" id="CHEBI:29105"/>
        <note>catalytic</note>
    </ligand>
</feature>
<dbReference type="RefSeq" id="WP_018067642.1">
    <property type="nucleotide sequence ID" value="NZ_AQWH01000048.1"/>
</dbReference>
<dbReference type="EMBL" id="CP020330">
    <property type="protein sequence ID" value="AQZ50958.1"/>
    <property type="molecule type" value="Genomic_DNA"/>
</dbReference>
<keyword evidence="1 4" id="KW-0378">Hydrolase</keyword>
<comment type="similarity">
    <text evidence="1">Belongs to the peptidase M32 family.</text>
</comment>
<dbReference type="Gene3D" id="1.10.1370.30">
    <property type="match status" value="1"/>
</dbReference>
<evidence type="ECO:0000313" key="4">
    <source>
        <dbReference type="EMBL" id="AQZ50958.1"/>
    </source>
</evidence>
<dbReference type="KEGG" id="mmed:Mame_01609"/>
<protein>
    <recommendedName>
        <fullName evidence="1">Metal-dependent carboxypeptidase</fullName>
        <ecNumber evidence="1">3.4.17.19</ecNumber>
    </recommendedName>
</protein>
<dbReference type="OrthoDB" id="9772308at2"/>
<dbReference type="Proteomes" id="UP000191135">
    <property type="component" value="Chromosome"/>
</dbReference>
<comment type="catalytic activity">
    <reaction evidence="1">
        <text>Release of a C-terminal amino acid with broad specificity, except for -Pro.</text>
        <dbReference type="EC" id="3.4.17.19"/>
    </reaction>
</comment>
<keyword evidence="1 2" id="KW-0479">Metal-binding</keyword>
<dbReference type="PIRSF" id="PIRSF006615">
    <property type="entry name" value="Zn_crbxpep_Taq"/>
    <property type="match status" value="1"/>
</dbReference>
<accession>A0A1U9YZW9</accession>